<dbReference type="AlphaFoldDB" id="A0AA97KL03"/>
<reference evidence="4" key="1">
    <citation type="submission" date="2025-08" db="UniProtKB">
        <authorList>
            <consortium name="RefSeq"/>
        </authorList>
    </citation>
    <scope>IDENTIFICATION</scope>
    <source>
        <tissue evidence="4">Blood</tissue>
    </source>
</reference>
<proteinExistence type="predicted"/>
<accession>A0AA97KL03</accession>
<dbReference type="Proteomes" id="UP001190640">
    <property type="component" value="Chromosome 17"/>
</dbReference>
<name>A0AA97KL03_EUBMA</name>
<evidence type="ECO:0000256" key="1">
    <source>
        <dbReference type="SAM" id="MobiDB-lite"/>
    </source>
</evidence>
<dbReference type="CTD" id="199990"/>
<dbReference type="RefSeq" id="XP_054857201.1">
    <property type="nucleotide sequence ID" value="XM_055001226.1"/>
</dbReference>
<feature type="region of interest" description="Disordered" evidence="1">
    <location>
        <begin position="171"/>
        <end position="190"/>
    </location>
</feature>
<dbReference type="GO" id="GO:0043240">
    <property type="term" value="C:Fanconi anaemia nuclear complex"/>
    <property type="evidence" value="ECO:0007669"/>
    <property type="project" value="TreeGrafter"/>
</dbReference>
<feature type="region of interest" description="Disordered" evidence="1">
    <location>
        <begin position="1"/>
        <end position="44"/>
    </location>
</feature>
<feature type="compositionally biased region" description="Basic and acidic residues" evidence="1">
    <location>
        <begin position="172"/>
        <end position="187"/>
    </location>
</feature>
<keyword evidence="3" id="KW-1185">Reference proteome</keyword>
<feature type="region of interest" description="Disordered" evidence="1">
    <location>
        <begin position="216"/>
        <end position="276"/>
    </location>
</feature>
<gene>
    <name evidence="4" type="primary">FAAP20</name>
</gene>
<feature type="compositionally biased region" description="Basic and acidic residues" evidence="1">
    <location>
        <begin position="223"/>
        <end position="238"/>
    </location>
</feature>
<feature type="compositionally biased region" description="Polar residues" evidence="1">
    <location>
        <begin position="239"/>
        <end position="276"/>
    </location>
</feature>
<evidence type="ECO:0000313" key="4">
    <source>
        <dbReference type="RefSeq" id="XP_054857201.1"/>
    </source>
</evidence>
<feature type="region of interest" description="Disordered" evidence="1">
    <location>
        <begin position="136"/>
        <end position="162"/>
    </location>
</feature>
<dbReference type="GeneID" id="129344517"/>
<sequence length="319" mass="35550">MAGHEPLPAGGGKLRLKRKRPAEPPTGGGGGPPLPRRPQTQGNSLCWLGEQGLSEADSTWLALLKAVDSQLNHSSFEKVPKLPAFLSKSSQITNPQPKPETFNIGLEQFQWEPFPLYRREVKTNYQRIHQNSENPTISVAGGEVNEDERSGTVSSASEQKPLIANEYITEGSKLKDSTGHSSKDCQKIKNSQRTYQNSKCFAPAAMQKKLGLQELWKKTTTQSREKSWRESEKERASKNDSQTQRNSFNKTTSLLPSQGSPLDTRVNGLQQKPGYQNEDISTLDSCPMCQFHFTGTLSQLDRDSHLAKCLSESTEDVFW</sequence>
<dbReference type="InterPro" id="IPR052689">
    <property type="entry name" value="FA_core_complex_assoc"/>
</dbReference>
<organism evidence="3 4">
    <name type="scientific">Eublepharis macularius</name>
    <name type="common">Leopard gecko</name>
    <name type="synonym">Cyrtodactylus macularius</name>
    <dbReference type="NCBI Taxonomy" id="481883"/>
    <lineage>
        <taxon>Eukaryota</taxon>
        <taxon>Metazoa</taxon>
        <taxon>Chordata</taxon>
        <taxon>Craniata</taxon>
        <taxon>Vertebrata</taxon>
        <taxon>Euteleostomi</taxon>
        <taxon>Lepidosauria</taxon>
        <taxon>Squamata</taxon>
        <taxon>Bifurcata</taxon>
        <taxon>Gekkota</taxon>
        <taxon>Eublepharidae</taxon>
        <taxon>Eublepharinae</taxon>
        <taxon>Eublepharis</taxon>
    </lineage>
</organism>
<dbReference type="GO" id="GO:0043130">
    <property type="term" value="F:ubiquitin binding"/>
    <property type="evidence" value="ECO:0007669"/>
    <property type="project" value="InterPro"/>
</dbReference>
<dbReference type="InterPro" id="IPR031490">
    <property type="entry name" value="UBZ2_FAAP20"/>
</dbReference>
<dbReference type="PROSITE" id="PS51906">
    <property type="entry name" value="ZF_UBZ2"/>
    <property type="match status" value="1"/>
</dbReference>
<feature type="domain" description="UBZ2-type" evidence="2">
    <location>
        <begin position="283"/>
        <end position="319"/>
    </location>
</feature>
<dbReference type="Pfam" id="PF15750">
    <property type="entry name" value="UBZ_FAAP20"/>
    <property type="match status" value="1"/>
</dbReference>
<protein>
    <submittedName>
        <fullName evidence="4">Fanconi anemia core complex-associated protein 20</fullName>
    </submittedName>
</protein>
<dbReference type="PANTHER" id="PTHR37862">
    <property type="entry name" value="FANCONI ANEMIA CORE COMPLEX-ASSOCIATED PROTEIN 20"/>
    <property type="match status" value="1"/>
</dbReference>
<evidence type="ECO:0000313" key="3">
    <source>
        <dbReference type="Proteomes" id="UP001190640"/>
    </source>
</evidence>
<dbReference type="Pfam" id="PF15751">
    <property type="entry name" value="FANCA_interact"/>
    <property type="match status" value="1"/>
</dbReference>
<dbReference type="InterPro" id="IPR031491">
    <property type="entry name" value="FANCA_interact"/>
</dbReference>
<dbReference type="KEGG" id="emc:129344517"/>
<dbReference type="PANTHER" id="PTHR37862:SF1">
    <property type="entry name" value="FANCONI ANEMIA CORE COMPLEX-ASSOCIATED PROTEIN 20"/>
    <property type="match status" value="1"/>
</dbReference>
<evidence type="ECO:0000259" key="2">
    <source>
        <dbReference type="PROSITE" id="PS51906"/>
    </source>
</evidence>